<dbReference type="GO" id="GO:0005886">
    <property type="term" value="C:plasma membrane"/>
    <property type="evidence" value="ECO:0007669"/>
    <property type="project" value="UniProtKB-SubCell"/>
</dbReference>
<dbReference type="Pfam" id="PF13853">
    <property type="entry name" value="7tm_4"/>
    <property type="match status" value="1"/>
</dbReference>
<dbReference type="FunFam" id="1.20.1070.10:FF:000013">
    <property type="entry name" value="Olfactory receptor"/>
    <property type="match status" value="1"/>
</dbReference>
<evidence type="ECO:0000313" key="13">
    <source>
        <dbReference type="Ensembl" id="ENSNNAP00000008962.1"/>
    </source>
</evidence>
<organism evidence="13 14">
    <name type="scientific">Naja naja</name>
    <name type="common">Indian cobra</name>
    <dbReference type="NCBI Taxonomy" id="35670"/>
    <lineage>
        <taxon>Eukaryota</taxon>
        <taxon>Metazoa</taxon>
        <taxon>Chordata</taxon>
        <taxon>Craniata</taxon>
        <taxon>Vertebrata</taxon>
        <taxon>Euteleostomi</taxon>
        <taxon>Lepidosauria</taxon>
        <taxon>Squamata</taxon>
        <taxon>Bifurcata</taxon>
        <taxon>Unidentata</taxon>
        <taxon>Episquamata</taxon>
        <taxon>Toxicofera</taxon>
        <taxon>Serpentes</taxon>
        <taxon>Colubroidea</taxon>
        <taxon>Elapidae</taxon>
        <taxon>Elapinae</taxon>
        <taxon>Naja</taxon>
    </lineage>
</organism>
<keyword evidence="2 11" id="KW-1003">Cell membrane</keyword>
<feature type="domain" description="G-protein coupled receptors family 1 profile" evidence="12">
    <location>
        <begin position="43"/>
        <end position="292"/>
    </location>
</feature>
<feature type="transmembrane region" description="Helical" evidence="11">
    <location>
        <begin position="142"/>
        <end position="166"/>
    </location>
</feature>
<dbReference type="GO" id="GO:0004984">
    <property type="term" value="F:olfactory receptor activity"/>
    <property type="evidence" value="ECO:0007669"/>
    <property type="project" value="InterPro"/>
</dbReference>
<dbReference type="InterPro" id="IPR000725">
    <property type="entry name" value="Olfact_rcpt"/>
</dbReference>
<evidence type="ECO:0000256" key="10">
    <source>
        <dbReference type="RuleBase" id="RU000688"/>
    </source>
</evidence>
<reference evidence="13" key="2">
    <citation type="submission" date="2025-09" db="UniProtKB">
        <authorList>
            <consortium name="Ensembl"/>
        </authorList>
    </citation>
    <scope>IDENTIFICATION</scope>
</reference>
<sequence length="328" mass="37111">MAEILKKTTMVTEFILVGFTRIRWLQILLFWVLLFTYLLTTIGNLLIIYITLVDHRLHTPMYFFLWNFSVLEIGFISSAIPKALLNLASGSTTISLVGCFTQSFMYFHLGTTESFLLAVMSYDRYLAICNPLRYPSIMHKSLCTLLVFCCWIGSFLLLIGPFVIFLQLPMCKSNILDHFFCDNTPLIQLLCGDTRFLELYGFITAALSLLGTLSISVASYINILKTIWNIPSATGRKKAFSTCASHFIVVSITYGSCIFLYISPSQASKVQFGKIVAILNTIVSPLLNPFIYSLRNQQVKEALKDLLRQVVVFIRALRSLKSGVFMLN</sequence>
<feature type="transmembrane region" description="Helical" evidence="11">
    <location>
        <begin position="199"/>
        <end position="223"/>
    </location>
</feature>
<keyword evidence="6 10" id="KW-0297">G-protein coupled receptor</keyword>
<feature type="transmembrane region" description="Helical" evidence="11">
    <location>
        <begin position="64"/>
        <end position="84"/>
    </location>
</feature>
<comment type="subcellular location">
    <subcellularLocation>
        <location evidence="1 11">Cell membrane</location>
        <topology evidence="1 11">Multi-pass membrane protein</topology>
    </subcellularLocation>
</comment>
<evidence type="ECO:0000256" key="11">
    <source>
        <dbReference type="RuleBase" id="RU363047"/>
    </source>
</evidence>
<accession>A0A8C6X4S0</accession>
<dbReference type="AlphaFoldDB" id="A0A8C6X4S0"/>
<feature type="transmembrane region" description="Helical" evidence="11">
    <location>
        <begin position="28"/>
        <end position="52"/>
    </location>
</feature>
<dbReference type="InterPro" id="IPR017452">
    <property type="entry name" value="GPCR_Rhodpsn_7TM"/>
</dbReference>
<keyword evidence="4 11" id="KW-0552">Olfaction</keyword>
<keyword evidence="7 11" id="KW-0472">Membrane</keyword>
<evidence type="ECO:0000313" key="14">
    <source>
        <dbReference type="Proteomes" id="UP000694559"/>
    </source>
</evidence>
<dbReference type="InterPro" id="IPR047132">
    <property type="entry name" value="Olfact_rcpt_6C-like"/>
</dbReference>
<keyword evidence="3 10" id="KW-0812">Transmembrane</keyword>
<reference evidence="13" key="1">
    <citation type="submission" date="2025-08" db="UniProtKB">
        <authorList>
            <consortium name="Ensembl"/>
        </authorList>
    </citation>
    <scope>IDENTIFICATION</scope>
</reference>
<dbReference type="PRINTS" id="PR00245">
    <property type="entry name" value="OLFACTORYR"/>
</dbReference>
<dbReference type="OrthoDB" id="9902777at2759"/>
<dbReference type="PANTHER" id="PTHR26454:SF18">
    <property type="entry name" value="OLFACTORY RECEPTOR 6C76"/>
    <property type="match status" value="1"/>
</dbReference>
<dbReference type="PRINTS" id="PR00237">
    <property type="entry name" value="GPCRRHODOPSN"/>
</dbReference>
<keyword evidence="8 10" id="KW-0675">Receptor</keyword>
<evidence type="ECO:0000256" key="2">
    <source>
        <dbReference type="ARBA" id="ARBA00022475"/>
    </source>
</evidence>
<feature type="transmembrane region" description="Helical" evidence="11">
    <location>
        <begin position="104"/>
        <end position="122"/>
    </location>
</feature>
<evidence type="ECO:0000256" key="1">
    <source>
        <dbReference type="ARBA" id="ARBA00004651"/>
    </source>
</evidence>
<dbReference type="Gene3D" id="1.20.1070.10">
    <property type="entry name" value="Rhodopsin 7-helix transmembrane proteins"/>
    <property type="match status" value="1"/>
</dbReference>
<dbReference type="Ensembl" id="ENSNNAT00000009399.1">
    <property type="protein sequence ID" value="ENSNNAP00000008962.1"/>
    <property type="gene ID" value="ENSNNAG00000006021.1"/>
</dbReference>
<feature type="transmembrane region" description="Helical" evidence="11">
    <location>
        <begin position="275"/>
        <end position="294"/>
    </location>
</feature>
<dbReference type="GO" id="GO:0004930">
    <property type="term" value="F:G protein-coupled receptor activity"/>
    <property type="evidence" value="ECO:0007669"/>
    <property type="project" value="UniProtKB-KW"/>
</dbReference>
<protein>
    <recommendedName>
        <fullName evidence="11">Olfactory receptor</fullName>
    </recommendedName>
</protein>
<dbReference type="OMA" id="HYLCIML"/>
<dbReference type="Proteomes" id="UP000694559">
    <property type="component" value="Unplaced"/>
</dbReference>
<evidence type="ECO:0000256" key="5">
    <source>
        <dbReference type="ARBA" id="ARBA00022989"/>
    </source>
</evidence>
<name>A0A8C6X4S0_NAJNA</name>
<feature type="transmembrane region" description="Helical" evidence="11">
    <location>
        <begin position="244"/>
        <end position="263"/>
    </location>
</feature>
<keyword evidence="5 11" id="KW-1133">Transmembrane helix</keyword>
<dbReference type="CDD" id="cd15912">
    <property type="entry name" value="7tmA_OR6C-like"/>
    <property type="match status" value="1"/>
</dbReference>
<dbReference type="SUPFAM" id="SSF81321">
    <property type="entry name" value="Family A G protein-coupled receptor-like"/>
    <property type="match status" value="1"/>
</dbReference>
<keyword evidence="9 10" id="KW-0807">Transducer</keyword>
<evidence type="ECO:0000256" key="3">
    <source>
        <dbReference type="ARBA" id="ARBA00022692"/>
    </source>
</evidence>
<dbReference type="PROSITE" id="PS00237">
    <property type="entry name" value="G_PROTEIN_RECEP_F1_1"/>
    <property type="match status" value="1"/>
</dbReference>
<dbReference type="PANTHER" id="PTHR26454">
    <property type="entry name" value="OLFACTORY RECEPTOR"/>
    <property type="match status" value="1"/>
</dbReference>
<dbReference type="GeneTree" id="ENSGT01140000282532"/>
<evidence type="ECO:0000256" key="7">
    <source>
        <dbReference type="ARBA" id="ARBA00023136"/>
    </source>
</evidence>
<dbReference type="PROSITE" id="PS50262">
    <property type="entry name" value="G_PROTEIN_RECEP_F1_2"/>
    <property type="match status" value="1"/>
</dbReference>
<evidence type="ECO:0000256" key="8">
    <source>
        <dbReference type="ARBA" id="ARBA00023170"/>
    </source>
</evidence>
<evidence type="ECO:0000256" key="6">
    <source>
        <dbReference type="ARBA" id="ARBA00023040"/>
    </source>
</evidence>
<proteinExistence type="inferred from homology"/>
<keyword evidence="14" id="KW-1185">Reference proteome</keyword>
<evidence type="ECO:0000256" key="9">
    <source>
        <dbReference type="ARBA" id="ARBA00023224"/>
    </source>
</evidence>
<dbReference type="InterPro" id="IPR000276">
    <property type="entry name" value="GPCR_Rhodpsn"/>
</dbReference>
<keyword evidence="11" id="KW-0716">Sensory transduction</keyword>
<evidence type="ECO:0000256" key="4">
    <source>
        <dbReference type="ARBA" id="ARBA00022725"/>
    </source>
</evidence>
<comment type="similarity">
    <text evidence="10">Belongs to the G-protein coupled receptor 1 family.</text>
</comment>
<evidence type="ECO:0000259" key="12">
    <source>
        <dbReference type="PROSITE" id="PS50262"/>
    </source>
</evidence>